<dbReference type="Pfam" id="PF08386">
    <property type="entry name" value="Abhydrolase_4"/>
    <property type="match status" value="1"/>
</dbReference>
<feature type="domain" description="Peptidase S33 tripeptidyl aminopeptidase-like C-terminal" evidence="2">
    <location>
        <begin position="244"/>
        <end position="301"/>
    </location>
</feature>
<dbReference type="RefSeq" id="WP_043144706.1">
    <property type="nucleotide sequence ID" value="NZ_JSUQ01000017.1"/>
</dbReference>
<gene>
    <name evidence="3" type="ORF">OA50_04028</name>
</gene>
<feature type="compositionally biased region" description="Polar residues" evidence="1">
    <location>
        <begin position="15"/>
        <end position="26"/>
    </location>
</feature>
<dbReference type="AlphaFoldDB" id="A0A0B3RXT1"/>
<dbReference type="Proteomes" id="UP000030960">
    <property type="component" value="Unassembled WGS sequence"/>
</dbReference>
<dbReference type="STRING" id="561184.SAMN05216376_108253"/>
<evidence type="ECO:0000256" key="1">
    <source>
        <dbReference type="SAM" id="MobiDB-lite"/>
    </source>
</evidence>
<evidence type="ECO:0000313" key="3">
    <source>
        <dbReference type="EMBL" id="KHQ51533.1"/>
    </source>
</evidence>
<dbReference type="OrthoDB" id="7877130at2"/>
<evidence type="ECO:0000313" key="4">
    <source>
        <dbReference type="Proteomes" id="UP000030960"/>
    </source>
</evidence>
<dbReference type="InterPro" id="IPR013595">
    <property type="entry name" value="Pept_S33_TAP-like_C"/>
</dbReference>
<dbReference type="Gene3D" id="3.40.50.1820">
    <property type="entry name" value="alpha/beta hydrolase"/>
    <property type="match status" value="1"/>
</dbReference>
<feature type="region of interest" description="Disordered" evidence="1">
    <location>
        <begin position="1"/>
        <end position="31"/>
    </location>
</feature>
<dbReference type="SUPFAM" id="SSF53474">
    <property type="entry name" value="alpha/beta-Hydrolases"/>
    <property type="match status" value="1"/>
</dbReference>
<name>A0A0B3RXT1_9RHOB</name>
<protein>
    <recommendedName>
        <fullName evidence="2">Peptidase S33 tripeptidyl aminopeptidase-like C-terminal domain-containing protein</fullName>
    </recommendedName>
</protein>
<reference evidence="3 4" key="1">
    <citation type="submission" date="2014-10" db="EMBL/GenBank/DDBJ databases">
        <title>Genome sequence of Ponticoccus sp. strain UMTAT08 isolated from clonal culture of toxic dinoflagellate Alexandrium tamiyavanichii.</title>
        <authorList>
            <person name="Gan H.Y."/>
            <person name="Muhd D.-D."/>
            <person name="Mohd Noor M.E."/>
            <person name="Yeong Y.S."/>
            <person name="Usup G."/>
        </authorList>
    </citation>
    <scope>NUCLEOTIDE SEQUENCE [LARGE SCALE GENOMIC DNA]</scope>
    <source>
        <strain evidence="3 4">UMTAT08</strain>
    </source>
</reference>
<sequence>MQIHADSIARVETAPGSTSPDSSAPNLTPGRGLRARLRRTVLLSATILAPRLAADKLARRYLTSDQAVLDRLAGRSHRFEIVDLGQDCFVLRSRFRGNAADAPRVLIAPGHDGHIRQFTRVVRALQKRGATVDMLIYPGHGHAKRRVCSLGDIVDAICRATQSEGPYAGIVAHCVAANAMFHALERGISAPRMTLISVPLDLPGLIRLGGRQYGLSGRCLEQFVDRVSALGAPCPIDRPWLPVAETRDEDLLIVQSRNDYAAPVEKARPLAAAWPGAQMEEYDHGGHNGILNVTSAINRIAEFMVPDRP</sequence>
<keyword evidence="4" id="KW-1185">Reference proteome</keyword>
<proteinExistence type="predicted"/>
<evidence type="ECO:0000259" key="2">
    <source>
        <dbReference type="Pfam" id="PF08386"/>
    </source>
</evidence>
<dbReference type="EMBL" id="JSUQ01000017">
    <property type="protein sequence ID" value="KHQ51533.1"/>
    <property type="molecule type" value="Genomic_DNA"/>
</dbReference>
<dbReference type="InterPro" id="IPR029058">
    <property type="entry name" value="AB_hydrolase_fold"/>
</dbReference>
<accession>A0A0B3RXT1</accession>
<organism evidence="3 4">
    <name type="scientific">Mameliella alba</name>
    <dbReference type="NCBI Taxonomy" id="561184"/>
    <lineage>
        <taxon>Bacteria</taxon>
        <taxon>Pseudomonadati</taxon>
        <taxon>Pseudomonadota</taxon>
        <taxon>Alphaproteobacteria</taxon>
        <taxon>Rhodobacterales</taxon>
        <taxon>Roseobacteraceae</taxon>
        <taxon>Mameliella</taxon>
    </lineage>
</organism>
<comment type="caution">
    <text evidence="3">The sequence shown here is derived from an EMBL/GenBank/DDBJ whole genome shotgun (WGS) entry which is preliminary data.</text>
</comment>